<proteinExistence type="predicted"/>
<evidence type="ECO:0000313" key="8">
    <source>
        <dbReference type="Proteomes" id="UP001156690"/>
    </source>
</evidence>
<evidence type="ECO:0000259" key="6">
    <source>
        <dbReference type="Pfam" id="PF07298"/>
    </source>
</evidence>
<evidence type="ECO:0000256" key="3">
    <source>
        <dbReference type="ARBA" id="ARBA00022989"/>
    </source>
</evidence>
<feature type="domain" description="NnrU" evidence="6">
    <location>
        <begin position="3"/>
        <end position="185"/>
    </location>
</feature>
<dbReference type="Pfam" id="PF07298">
    <property type="entry name" value="NnrU"/>
    <property type="match status" value="1"/>
</dbReference>
<dbReference type="RefSeq" id="WP_126606933.1">
    <property type="nucleotide sequence ID" value="NZ_AP025145.1"/>
</dbReference>
<reference evidence="8" key="1">
    <citation type="journal article" date="2019" name="Int. J. Syst. Evol. Microbiol.">
        <title>The Global Catalogue of Microorganisms (GCM) 10K type strain sequencing project: providing services to taxonomists for standard genome sequencing and annotation.</title>
        <authorList>
            <consortium name="The Broad Institute Genomics Platform"/>
            <consortium name="The Broad Institute Genome Sequencing Center for Infectious Disease"/>
            <person name="Wu L."/>
            <person name="Ma J."/>
        </authorList>
    </citation>
    <scope>NUCLEOTIDE SEQUENCE [LARGE SCALE GENOMIC DNA]</scope>
    <source>
        <strain evidence="8">NBRC 15640</strain>
    </source>
</reference>
<sequence>MLLLILGIFIWSVIHYVPSLTPQVKVNLIEKVGPNGYKGIFSLVVIAGLLMIIFGWRSTVPNYLYVLGPEFRGLTMLLMLVGFILFGAAQGKTRLKQYIRHPQLMSVIVWSVAHLLSNGEQRSVVLFGGLALWAVIQIMLINRREGEWVKPAIPPVSQEIKTHAISLVLYFITVFFLHVYLTGIPLK</sequence>
<dbReference type="EMBL" id="BSNX01000002">
    <property type="protein sequence ID" value="GLQ70841.1"/>
    <property type="molecule type" value="Genomic_DNA"/>
</dbReference>
<evidence type="ECO:0000256" key="2">
    <source>
        <dbReference type="ARBA" id="ARBA00022692"/>
    </source>
</evidence>
<gene>
    <name evidence="7" type="ORF">GCM10007932_02010</name>
</gene>
<name>A0AAV5NJK7_9VIBR</name>
<evidence type="ECO:0000256" key="1">
    <source>
        <dbReference type="ARBA" id="ARBA00004141"/>
    </source>
</evidence>
<keyword evidence="2 5" id="KW-0812">Transmembrane</keyword>
<evidence type="ECO:0000256" key="5">
    <source>
        <dbReference type="SAM" id="Phobius"/>
    </source>
</evidence>
<dbReference type="InterPro" id="IPR009915">
    <property type="entry name" value="NnrU_dom"/>
</dbReference>
<evidence type="ECO:0000256" key="4">
    <source>
        <dbReference type="ARBA" id="ARBA00023136"/>
    </source>
</evidence>
<keyword evidence="3 5" id="KW-1133">Transmembrane helix</keyword>
<comment type="caution">
    <text evidence="7">The sequence shown here is derived from an EMBL/GenBank/DDBJ whole genome shotgun (WGS) entry which is preliminary data.</text>
</comment>
<dbReference type="Proteomes" id="UP001156690">
    <property type="component" value="Unassembled WGS sequence"/>
</dbReference>
<protein>
    <recommendedName>
        <fullName evidence="6">NnrU domain-containing protein</fullName>
    </recommendedName>
</protein>
<dbReference type="GO" id="GO:0016020">
    <property type="term" value="C:membrane"/>
    <property type="evidence" value="ECO:0007669"/>
    <property type="project" value="UniProtKB-SubCell"/>
</dbReference>
<keyword evidence="4 5" id="KW-0472">Membrane</keyword>
<evidence type="ECO:0000313" key="7">
    <source>
        <dbReference type="EMBL" id="GLQ70841.1"/>
    </source>
</evidence>
<dbReference type="AlphaFoldDB" id="A0AAV5NJK7"/>
<keyword evidence="8" id="KW-1185">Reference proteome</keyword>
<organism evidence="7 8">
    <name type="scientific">Vibrio penaeicida</name>
    <dbReference type="NCBI Taxonomy" id="104609"/>
    <lineage>
        <taxon>Bacteria</taxon>
        <taxon>Pseudomonadati</taxon>
        <taxon>Pseudomonadota</taxon>
        <taxon>Gammaproteobacteria</taxon>
        <taxon>Vibrionales</taxon>
        <taxon>Vibrionaceae</taxon>
        <taxon>Vibrio</taxon>
    </lineage>
</organism>
<feature type="transmembrane region" description="Helical" evidence="5">
    <location>
        <begin position="124"/>
        <end position="142"/>
    </location>
</feature>
<feature type="transmembrane region" description="Helical" evidence="5">
    <location>
        <begin position="35"/>
        <end position="56"/>
    </location>
</feature>
<comment type="subcellular location">
    <subcellularLocation>
        <location evidence="1">Membrane</location>
        <topology evidence="1">Multi-pass membrane protein</topology>
    </subcellularLocation>
</comment>
<feature type="transmembrane region" description="Helical" evidence="5">
    <location>
        <begin position="63"/>
        <end position="86"/>
    </location>
</feature>
<accession>A0AAV5NJK7</accession>
<feature type="transmembrane region" description="Helical" evidence="5">
    <location>
        <begin position="162"/>
        <end position="181"/>
    </location>
</feature>